<feature type="transmembrane region" description="Helical" evidence="6">
    <location>
        <begin position="165"/>
        <end position="192"/>
    </location>
</feature>
<name>A0A062V584_9EURY</name>
<dbReference type="Proteomes" id="UP000027153">
    <property type="component" value="Unassembled WGS sequence"/>
</dbReference>
<comment type="caution">
    <text evidence="8">The sequence shown here is derived from an EMBL/GenBank/DDBJ whole genome shotgun (WGS) entry which is preliminary data.</text>
</comment>
<evidence type="ECO:0000313" key="8">
    <source>
        <dbReference type="EMBL" id="KCZ71773.1"/>
    </source>
</evidence>
<feature type="transmembrane region" description="Helical" evidence="6">
    <location>
        <begin position="319"/>
        <end position="337"/>
    </location>
</feature>
<keyword evidence="2" id="KW-1003">Cell membrane</keyword>
<feature type="transmembrane region" description="Helical" evidence="6">
    <location>
        <begin position="349"/>
        <end position="371"/>
    </location>
</feature>
<evidence type="ECO:0000256" key="4">
    <source>
        <dbReference type="ARBA" id="ARBA00022989"/>
    </source>
</evidence>
<proteinExistence type="predicted"/>
<gene>
    <name evidence="8" type="ORF">ANME2D_01828</name>
</gene>
<dbReference type="EMBL" id="JMIY01000004">
    <property type="protein sequence ID" value="KCZ71773.1"/>
    <property type="molecule type" value="Genomic_DNA"/>
</dbReference>
<dbReference type="RefSeq" id="WP_048090750.1">
    <property type="nucleotide sequence ID" value="NZ_JMIY01000004.1"/>
</dbReference>
<organism evidence="8 9">
    <name type="scientific">Candidatus Methanoperedens nitratireducens</name>
    <dbReference type="NCBI Taxonomy" id="1392998"/>
    <lineage>
        <taxon>Archaea</taxon>
        <taxon>Methanobacteriati</taxon>
        <taxon>Methanobacteriota</taxon>
        <taxon>Stenosarchaea group</taxon>
        <taxon>Methanomicrobia</taxon>
        <taxon>Methanosarcinales</taxon>
        <taxon>ANME-2 cluster</taxon>
        <taxon>Candidatus Methanoperedentaceae</taxon>
        <taxon>Candidatus Methanoperedens</taxon>
    </lineage>
</organism>
<comment type="subcellular location">
    <subcellularLocation>
        <location evidence="1">Cell membrane</location>
        <topology evidence="1">Multi-pass membrane protein</topology>
    </subcellularLocation>
</comment>
<dbReference type="GO" id="GO:0140359">
    <property type="term" value="F:ABC-type transporter activity"/>
    <property type="evidence" value="ECO:0007669"/>
    <property type="project" value="InterPro"/>
</dbReference>
<keyword evidence="9" id="KW-1185">Reference proteome</keyword>
<dbReference type="PANTHER" id="PTHR30294:SF29">
    <property type="entry name" value="MULTIDRUG ABC TRANSPORTER PERMEASE YBHS-RELATED"/>
    <property type="match status" value="1"/>
</dbReference>
<evidence type="ECO:0000256" key="1">
    <source>
        <dbReference type="ARBA" id="ARBA00004651"/>
    </source>
</evidence>
<evidence type="ECO:0000256" key="5">
    <source>
        <dbReference type="ARBA" id="ARBA00023136"/>
    </source>
</evidence>
<dbReference type="OrthoDB" id="146982at2157"/>
<feature type="domain" description="ABC-2 type transporter transmembrane" evidence="7">
    <location>
        <begin position="19"/>
        <end position="364"/>
    </location>
</feature>
<evidence type="ECO:0000256" key="3">
    <source>
        <dbReference type="ARBA" id="ARBA00022692"/>
    </source>
</evidence>
<dbReference type="InterPro" id="IPR051449">
    <property type="entry name" value="ABC-2_transporter_component"/>
</dbReference>
<feature type="transmembrane region" description="Helical" evidence="6">
    <location>
        <begin position="259"/>
        <end position="282"/>
    </location>
</feature>
<keyword evidence="4 6" id="KW-1133">Transmembrane helix</keyword>
<dbReference type="GO" id="GO:0005886">
    <property type="term" value="C:plasma membrane"/>
    <property type="evidence" value="ECO:0007669"/>
    <property type="project" value="UniProtKB-SubCell"/>
</dbReference>
<protein>
    <submittedName>
        <fullName evidence="8">ABC-type Na+ efflux pump, permease component</fullName>
    </submittedName>
</protein>
<dbReference type="InterPro" id="IPR013525">
    <property type="entry name" value="ABC2_TM"/>
</dbReference>
<keyword evidence="5 6" id="KW-0472">Membrane</keyword>
<reference evidence="8 9" key="1">
    <citation type="journal article" date="2013" name="Nature">
        <title>Anaerobic oxidation of methane coupled to nitrate reduction in a novel archaeal lineage.</title>
        <authorList>
            <person name="Haroon M.F."/>
            <person name="Hu S."/>
            <person name="Shi Y."/>
            <person name="Imelfort M."/>
            <person name="Keller J."/>
            <person name="Hugenholtz P."/>
            <person name="Yuan Z."/>
            <person name="Tyson G.W."/>
        </authorList>
    </citation>
    <scope>NUCLEOTIDE SEQUENCE [LARGE SCALE GENOMIC DNA]</scope>
    <source>
        <strain evidence="8 9">ANME-2d</strain>
    </source>
</reference>
<dbReference type="PANTHER" id="PTHR30294">
    <property type="entry name" value="MEMBRANE COMPONENT OF ABC TRANSPORTER YHHJ-RELATED"/>
    <property type="match status" value="1"/>
</dbReference>
<keyword evidence="3 6" id="KW-0812">Transmembrane</keyword>
<evidence type="ECO:0000313" key="9">
    <source>
        <dbReference type="Proteomes" id="UP000027153"/>
    </source>
</evidence>
<dbReference type="AlphaFoldDB" id="A0A062V584"/>
<dbReference type="Pfam" id="PF12698">
    <property type="entry name" value="ABC2_membrane_3"/>
    <property type="match status" value="1"/>
</dbReference>
<evidence type="ECO:0000256" key="6">
    <source>
        <dbReference type="SAM" id="Phobius"/>
    </source>
</evidence>
<evidence type="ECO:0000256" key="2">
    <source>
        <dbReference type="ARBA" id="ARBA00022475"/>
    </source>
</evidence>
<evidence type="ECO:0000259" key="7">
    <source>
        <dbReference type="Pfam" id="PF12698"/>
    </source>
</evidence>
<accession>A0A062V584</accession>
<feature type="transmembrane region" description="Helical" evidence="6">
    <location>
        <begin position="21"/>
        <end position="43"/>
    </location>
</feature>
<sequence>MIKWITIAKHEYVYNIRRKEFLFVTFGLPLFILAIMGLPVLLAGSSASPEEYMIGYVDRTDLFDSVNFIKYTDEGLAKKDLLDGRITHFFVIPADYTVTGKIDIFSAKKGFLGSMAVESQIKGFLLDNLLKTETKEIVERAKNPINSEYFTLNDRGESTDAGLSAFLISIAFAVFFMLSIFSSSNFLLQGVVEEKESRVMEILLSSISYRDLLIGKIFGLGAVGLTQILIWFIIGMVLMSSNPISLASLLGRVHISIPLLMFAIGYFILGYLVFASIMAGIGAVATTSREGQQIAGIFSITGAIPLIISQFIIANPNAVLAKALSFFPLTSPITIVMRLSLAQVQFYEIIISTLVLMASILIIIELSVRIFRASLLMYGKKPAIKEVVKYLHEG</sequence>
<feature type="transmembrane region" description="Helical" evidence="6">
    <location>
        <begin position="213"/>
        <end position="239"/>
    </location>
</feature>
<feature type="transmembrane region" description="Helical" evidence="6">
    <location>
        <begin position="294"/>
        <end position="313"/>
    </location>
</feature>